<dbReference type="GO" id="GO:0006952">
    <property type="term" value="P:defense response"/>
    <property type="evidence" value="ECO:0007669"/>
    <property type="project" value="UniProtKB-KW"/>
</dbReference>
<feature type="coiled-coil region" evidence="2">
    <location>
        <begin position="292"/>
        <end position="331"/>
    </location>
</feature>
<evidence type="ECO:0000313" key="5">
    <source>
        <dbReference type="Proteomes" id="UP001141552"/>
    </source>
</evidence>
<dbReference type="Pfam" id="PF00161">
    <property type="entry name" value="RIP"/>
    <property type="match status" value="1"/>
</dbReference>
<dbReference type="GO" id="GO:0030598">
    <property type="term" value="F:rRNA N-glycosylase activity"/>
    <property type="evidence" value="ECO:0007669"/>
    <property type="project" value="UniProtKB-EC"/>
</dbReference>
<dbReference type="Gene3D" id="3.40.420.10">
    <property type="entry name" value="Ricin (A subunit), domain 1"/>
    <property type="match status" value="1"/>
</dbReference>
<keyword evidence="1" id="KW-0378">Hydrolase</keyword>
<proteinExistence type="inferred from homology"/>
<dbReference type="SUPFAM" id="SSF56371">
    <property type="entry name" value="Ribosome inactivating proteins (RIP)"/>
    <property type="match status" value="1"/>
</dbReference>
<keyword evidence="1" id="KW-0800">Toxin</keyword>
<evidence type="ECO:0000256" key="2">
    <source>
        <dbReference type="SAM" id="Coils"/>
    </source>
</evidence>
<dbReference type="AlphaFoldDB" id="A0A9Q0FUY9"/>
<protein>
    <submittedName>
        <fullName evidence="4">Uncharacterized protein</fullName>
    </submittedName>
</protein>
<reference evidence="4" key="1">
    <citation type="submission" date="2022-02" db="EMBL/GenBank/DDBJ databases">
        <authorList>
            <person name="Henning P.M."/>
            <person name="McCubbin A.G."/>
            <person name="Shore J.S."/>
        </authorList>
    </citation>
    <scope>NUCLEOTIDE SEQUENCE</scope>
    <source>
        <strain evidence="4">F60SS</strain>
        <tissue evidence="4">Leaves</tissue>
    </source>
</reference>
<evidence type="ECO:0000256" key="1">
    <source>
        <dbReference type="RuleBase" id="RU004915"/>
    </source>
</evidence>
<keyword evidence="1" id="KW-0652">Protein synthesis inhibitor</keyword>
<dbReference type="GO" id="GO:0017148">
    <property type="term" value="P:negative regulation of translation"/>
    <property type="evidence" value="ECO:0007669"/>
    <property type="project" value="UniProtKB-KW"/>
</dbReference>
<feature type="region of interest" description="Disordered" evidence="3">
    <location>
        <begin position="603"/>
        <end position="654"/>
    </location>
</feature>
<comment type="similarity">
    <text evidence="1">Belongs to the ribosome-inactivating protein family.</text>
</comment>
<dbReference type="InterPro" id="IPR036041">
    <property type="entry name" value="Ribosome-inact_prot_sf"/>
</dbReference>
<organism evidence="4 5">
    <name type="scientific">Turnera subulata</name>
    <dbReference type="NCBI Taxonomy" id="218843"/>
    <lineage>
        <taxon>Eukaryota</taxon>
        <taxon>Viridiplantae</taxon>
        <taxon>Streptophyta</taxon>
        <taxon>Embryophyta</taxon>
        <taxon>Tracheophyta</taxon>
        <taxon>Spermatophyta</taxon>
        <taxon>Magnoliopsida</taxon>
        <taxon>eudicotyledons</taxon>
        <taxon>Gunneridae</taxon>
        <taxon>Pentapetalae</taxon>
        <taxon>rosids</taxon>
        <taxon>fabids</taxon>
        <taxon>Malpighiales</taxon>
        <taxon>Passifloraceae</taxon>
        <taxon>Turnera</taxon>
    </lineage>
</organism>
<feature type="compositionally biased region" description="Polar residues" evidence="3">
    <location>
        <begin position="625"/>
        <end position="654"/>
    </location>
</feature>
<dbReference type="InterPro" id="IPR001574">
    <property type="entry name" value="Ribosome_inactivat_prot"/>
</dbReference>
<gene>
    <name evidence="4" type="ORF">Tsubulata_017319</name>
</gene>
<comment type="catalytic activity">
    <reaction evidence="1">
        <text>Endohydrolysis of the N-glycosidic bond at one specific adenosine on the 28S rRNA.</text>
        <dbReference type="EC" id="3.2.2.22"/>
    </reaction>
</comment>
<evidence type="ECO:0000256" key="3">
    <source>
        <dbReference type="SAM" id="MobiDB-lite"/>
    </source>
</evidence>
<dbReference type="Proteomes" id="UP001141552">
    <property type="component" value="Unassembled WGS sequence"/>
</dbReference>
<keyword evidence="5" id="KW-1185">Reference proteome</keyword>
<feature type="region of interest" description="Disordered" evidence="3">
    <location>
        <begin position="381"/>
        <end position="432"/>
    </location>
</feature>
<sequence>MGDDARHIYAVLEATNARHIYGKMSQQGEPNPEISFETYLGYVKELQDSAIDFVDFTVPPMQIVASEGYNPLTFHTPILPPNNDTGRKPFDCVYLTPSGKPLKCRYQGFSTYFVGFERPAGEWRLSRWYRFSNEDLFYLFEGIGEGEITTLPYESRYDLLCPAELESLVFSVEKLGEAMDYMADLDEIFPQQLQDDSHLKMCLVTFLLMLPEAARSSNLLLEFRDKAKFDWWMLSTARNYKTMVRDYLVLAMLSENEDQYRECVNLLAMYPFVWGLGFWEQLLKEKEVKKILLEIEQQAERGDEEKKKLLEEKLKKLLEEDEKKKEMERKRGSQEDANWYTVCKEFNGASPITTEMREENVLAILKSITLLKDTTRDSIKQIGRMKLHMPPGTKQRWEDASDGYDSRQGPKRRKEKSSSSQGKQGTRGHRQNMLGEVTALQFDEDGAMAVGSSFGKEMEWGPQTTMHGTYKFLAKKQPETLNFTLHKKEFLGDDFKSQGSHVHYNVTDISTQELAKLVVKQAKEGKEKKLSEGNVKDLSSDVQEHKCMVEGPLNNLYQGMVQCQKAQKMYNGRRLFYAGGPRVAPNDNIGSVASSGRNVNRSVRGRAANGAGCGNTGSPIGTHLPRQQGTKQSVGNIGSTSNFPSLCNPNSQPSVGGPLSELEYVNNAFRSVYAVDYVTQGAQGGFRGNFLNWNTQAGYSGFGSVNGFESQDYMTHGSQEQFTQVRFSDPSMRHSATLA</sequence>
<evidence type="ECO:0000313" key="4">
    <source>
        <dbReference type="EMBL" id="KAJ4837264.1"/>
    </source>
</evidence>
<reference evidence="4" key="2">
    <citation type="journal article" date="2023" name="Plants (Basel)">
        <title>Annotation of the Turnera subulata (Passifloraceae) Draft Genome Reveals the S-Locus Evolved after the Divergence of Turneroideae from Passifloroideae in a Stepwise Manner.</title>
        <authorList>
            <person name="Henning P.M."/>
            <person name="Roalson E.H."/>
            <person name="Mir W."/>
            <person name="McCubbin A.G."/>
            <person name="Shore J.S."/>
        </authorList>
    </citation>
    <scope>NUCLEOTIDE SEQUENCE</scope>
    <source>
        <strain evidence="4">F60SS</strain>
    </source>
</reference>
<dbReference type="EMBL" id="JAKUCV010003886">
    <property type="protein sequence ID" value="KAJ4837264.1"/>
    <property type="molecule type" value="Genomic_DNA"/>
</dbReference>
<name>A0A9Q0FUY9_9ROSI</name>
<comment type="caution">
    <text evidence="4">The sequence shown here is derived from an EMBL/GenBank/DDBJ whole genome shotgun (WGS) entry which is preliminary data.</text>
</comment>
<dbReference type="InterPro" id="IPR016138">
    <property type="entry name" value="Ribosome_inactivat_prot_sub1"/>
</dbReference>
<accession>A0A9Q0FUY9</accession>
<keyword evidence="1" id="KW-0611">Plant defense</keyword>
<keyword evidence="2" id="KW-0175">Coiled coil</keyword>
<dbReference type="GO" id="GO:0090729">
    <property type="term" value="F:toxin activity"/>
    <property type="evidence" value="ECO:0007669"/>
    <property type="project" value="UniProtKB-KW"/>
</dbReference>